<sequence>MYTASSKRFVCRFPERCGLFRTGMVSAVQGVIFKCDVPLKEYIRSLDDAASAAEKFIIAELDDQNLFVKVARAEFVEAKVKQFVNALHFTKPEVAPGQA</sequence>
<evidence type="ECO:0000256" key="3">
    <source>
        <dbReference type="ARBA" id="ARBA00022763"/>
    </source>
</evidence>
<dbReference type="GO" id="GO:0006367">
    <property type="term" value="P:transcription initiation at RNA polymerase II promoter"/>
    <property type="evidence" value="ECO:0007669"/>
    <property type="project" value="UniProtKB-UniRule"/>
</dbReference>
<keyword evidence="3 8" id="KW-0227">DNA damage</keyword>
<dbReference type="Gene3D" id="3.30.70.1220">
    <property type="entry name" value="TFB5-like"/>
    <property type="match status" value="1"/>
</dbReference>
<dbReference type="KEGG" id="apro:F751_5309"/>
<dbReference type="GeneID" id="23616700"/>
<dbReference type="PANTHER" id="PTHR28580:SF1">
    <property type="entry name" value="GENERAL TRANSCRIPTION FACTOR IIH SUBUNIT 5"/>
    <property type="match status" value="1"/>
</dbReference>
<dbReference type="InterPro" id="IPR009400">
    <property type="entry name" value="TFIIH_TTDA/Tfb5"/>
</dbReference>
<accession>A0A087SRP2</accession>
<name>A0A087SRP2_AUXPR</name>
<dbReference type="EMBL" id="KL662168">
    <property type="protein sequence ID" value="KFM28396.1"/>
    <property type="molecule type" value="Genomic_DNA"/>
</dbReference>
<comment type="subunit">
    <text evidence="8">Component of the 7-subunit TFIIH core complex.</text>
</comment>
<evidence type="ECO:0000313" key="9">
    <source>
        <dbReference type="EMBL" id="KFM28396.1"/>
    </source>
</evidence>
<evidence type="ECO:0000256" key="2">
    <source>
        <dbReference type="ARBA" id="ARBA00007470"/>
    </source>
</evidence>
<dbReference type="GO" id="GO:0000439">
    <property type="term" value="C:transcription factor TFIIH core complex"/>
    <property type="evidence" value="ECO:0007669"/>
    <property type="project" value="UniProtKB-UniRule"/>
</dbReference>
<keyword evidence="4 8" id="KW-0805">Transcription regulation</keyword>
<dbReference type="RefSeq" id="XP_011401411.1">
    <property type="nucleotide sequence ID" value="XM_011403109.1"/>
</dbReference>
<keyword evidence="7 8" id="KW-0539">Nucleus</keyword>
<dbReference type="SUPFAM" id="SSF142897">
    <property type="entry name" value="TFB5-like"/>
    <property type="match status" value="1"/>
</dbReference>
<keyword evidence="6 8" id="KW-0234">DNA repair</keyword>
<comment type="function">
    <text evidence="8">In NER, TFIIH acts by opening DNA around the lesion to allow the excision of the damaged oligonucleotide and its replacement by a new DNA fragment. In transcription, TFIIH has an essential role in transcription initiation. When the pre-initiation complex (PIC) has been established, TFIIH is required for promoter opening and promoter escape.</text>
</comment>
<proteinExistence type="inferred from homology"/>
<evidence type="ECO:0000313" key="10">
    <source>
        <dbReference type="Proteomes" id="UP000028924"/>
    </source>
</evidence>
<evidence type="ECO:0000256" key="6">
    <source>
        <dbReference type="ARBA" id="ARBA00023204"/>
    </source>
</evidence>
<evidence type="ECO:0000256" key="1">
    <source>
        <dbReference type="ARBA" id="ARBA00004123"/>
    </source>
</evidence>
<gene>
    <name evidence="9" type="ORF">F751_5309</name>
</gene>
<dbReference type="SMART" id="SM01395">
    <property type="entry name" value="Tbf5"/>
    <property type="match status" value="1"/>
</dbReference>
<dbReference type="GO" id="GO:0006294">
    <property type="term" value="P:nucleotide-excision repair, preincision complex assembly"/>
    <property type="evidence" value="ECO:0007669"/>
    <property type="project" value="TreeGrafter"/>
</dbReference>
<comment type="subcellular location">
    <subcellularLocation>
        <location evidence="1 8">Nucleus</location>
    </subcellularLocation>
</comment>
<reference evidence="9 10" key="1">
    <citation type="journal article" date="2014" name="BMC Genomics">
        <title>Oil accumulation mechanisms of the oleaginous microalga Chlorella protothecoides revealed through its genome, transcriptomes, and proteomes.</title>
        <authorList>
            <person name="Gao C."/>
            <person name="Wang Y."/>
            <person name="Shen Y."/>
            <person name="Yan D."/>
            <person name="He X."/>
            <person name="Dai J."/>
            <person name="Wu Q."/>
        </authorList>
    </citation>
    <scope>NUCLEOTIDE SEQUENCE [LARGE SCALE GENOMIC DNA]</scope>
    <source>
        <strain evidence="9 10">0710</strain>
    </source>
</reference>
<dbReference type="Proteomes" id="UP000028924">
    <property type="component" value="Unassembled WGS sequence"/>
</dbReference>
<keyword evidence="10" id="KW-1185">Reference proteome</keyword>
<dbReference type="Pfam" id="PF06331">
    <property type="entry name" value="Tfb5"/>
    <property type="match status" value="1"/>
</dbReference>
<dbReference type="eggNOG" id="ENOG502SBQE">
    <property type="taxonomic scope" value="Eukaryota"/>
</dbReference>
<dbReference type="AlphaFoldDB" id="A0A087SRP2"/>
<dbReference type="OrthoDB" id="354at2759"/>
<dbReference type="PANTHER" id="PTHR28580">
    <property type="entry name" value="GENERAL TRANSCRIPTION FACTOR IIH SUBUNIT 5"/>
    <property type="match status" value="1"/>
</dbReference>
<evidence type="ECO:0000256" key="7">
    <source>
        <dbReference type="ARBA" id="ARBA00023242"/>
    </source>
</evidence>
<keyword evidence="5 8" id="KW-0804">Transcription</keyword>
<protein>
    <recommendedName>
        <fullName evidence="8">General transcription and DNA repair factor IIH subunit TFB5</fullName>
    </recommendedName>
</protein>
<dbReference type="GO" id="GO:0005675">
    <property type="term" value="C:transcription factor TFIIH holo complex"/>
    <property type="evidence" value="ECO:0007669"/>
    <property type="project" value="TreeGrafter"/>
</dbReference>
<evidence type="ECO:0000256" key="4">
    <source>
        <dbReference type="ARBA" id="ARBA00023015"/>
    </source>
</evidence>
<comment type="similarity">
    <text evidence="2 8">Belongs to the TFB5 family.</text>
</comment>
<evidence type="ECO:0000256" key="5">
    <source>
        <dbReference type="ARBA" id="ARBA00023163"/>
    </source>
</evidence>
<dbReference type="InterPro" id="IPR035935">
    <property type="entry name" value="TFB5-like_sf"/>
</dbReference>
<evidence type="ECO:0000256" key="8">
    <source>
        <dbReference type="RuleBase" id="RU368032"/>
    </source>
</evidence>
<organism evidence="9 10">
    <name type="scientific">Auxenochlorella protothecoides</name>
    <name type="common">Green microalga</name>
    <name type="synonym">Chlorella protothecoides</name>
    <dbReference type="NCBI Taxonomy" id="3075"/>
    <lineage>
        <taxon>Eukaryota</taxon>
        <taxon>Viridiplantae</taxon>
        <taxon>Chlorophyta</taxon>
        <taxon>core chlorophytes</taxon>
        <taxon>Trebouxiophyceae</taxon>
        <taxon>Chlorellales</taxon>
        <taxon>Chlorellaceae</taxon>
        <taxon>Auxenochlorella</taxon>
    </lineage>
</organism>
<dbReference type="STRING" id="3075.A0A087SRP2"/>